<feature type="chain" id="PRO_5005492302" description="Secreted protein" evidence="1">
    <location>
        <begin position="22"/>
        <end position="211"/>
    </location>
</feature>
<evidence type="ECO:0000256" key="1">
    <source>
        <dbReference type="SAM" id="SignalP"/>
    </source>
</evidence>
<evidence type="ECO:0000313" key="2">
    <source>
        <dbReference type="EMBL" id="CTP84403.1"/>
    </source>
</evidence>
<evidence type="ECO:0000313" key="3">
    <source>
        <dbReference type="Proteomes" id="UP000046187"/>
    </source>
</evidence>
<dbReference type="EMBL" id="CXOI01000015">
    <property type="protein sequence ID" value="CTP84403.1"/>
    <property type="molecule type" value="Genomic_DNA"/>
</dbReference>
<keyword evidence="1" id="KW-0732">Signal</keyword>
<dbReference type="RefSeq" id="WP_053834494.1">
    <property type="nucleotide sequence ID" value="NZ_CXOI01000015.1"/>
</dbReference>
<dbReference type="AlphaFoldDB" id="A0A0K2ZFK1"/>
<evidence type="ECO:0008006" key="4">
    <source>
        <dbReference type="Google" id="ProtNLM"/>
    </source>
</evidence>
<protein>
    <recommendedName>
        <fullName evidence="4">Secreted protein</fullName>
    </recommendedName>
</protein>
<dbReference type="PROSITE" id="PS51257">
    <property type="entry name" value="PROKAR_LIPOPROTEIN"/>
    <property type="match status" value="1"/>
</dbReference>
<organism evidence="2 3">
    <name type="scientific">Xanthomonas graminis pv. arrhenatheri LMG 727</name>
    <dbReference type="NCBI Taxonomy" id="1195923"/>
    <lineage>
        <taxon>Bacteria</taxon>
        <taxon>Pseudomonadati</taxon>
        <taxon>Pseudomonadota</taxon>
        <taxon>Gammaproteobacteria</taxon>
        <taxon>Lysobacterales</taxon>
        <taxon>Lysobacteraceae</taxon>
        <taxon>Xanthomonas</taxon>
        <taxon>Xanthomonas translucens group</taxon>
        <taxon>Xanthomonas graminis</taxon>
    </lineage>
</organism>
<gene>
    <name evidence="2" type="ORF">XTALMG727_0981</name>
</gene>
<sequence>MSRIVLAIVLMTLLSAREASAAGQGAQACEIDRPGLLALDQQQFDQDVRGAGGGWRAVAARPGCETAAADLIRDYRKTHPDDPRLLYWHEGQLRAFAGDYPAAMALMQASRTPAPQDPTGWNPYVDATMAFLAHDKQGLAAAKKALDALPPSPDLPPLQDGVIELPMQDGQVIKMRWPPNADVVEGLARCMEKSYAVAYSQECRPALGRGM</sequence>
<proteinExistence type="predicted"/>
<name>A0A0K2ZFK1_9XANT</name>
<keyword evidence="3" id="KW-1185">Reference proteome</keyword>
<reference evidence="3" key="1">
    <citation type="submission" date="2015-07" db="EMBL/GenBank/DDBJ databases">
        <authorList>
            <person name="Wibberg D."/>
        </authorList>
    </citation>
    <scope>NUCLEOTIDE SEQUENCE [LARGE SCALE GENOMIC DNA]</scope>
</reference>
<accession>A0A0K2ZFK1</accession>
<dbReference type="Proteomes" id="UP000046187">
    <property type="component" value="Unassembled WGS sequence"/>
</dbReference>
<feature type="signal peptide" evidence="1">
    <location>
        <begin position="1"/>
        <end position="21"/>
    </location>
</feature>